<sequence>MMRANFLNSVIAALLIVMGAASFTTQAVPFSLKTIRATEATSVDNGLATVAMIYQPDCPWCKKQGEVLTQAFEQCHDVVNIVLVGTRGNKRQLKKELKHYHKELPSFLASRQFLRSIGGYQASPTTLIYDEHGRLLKKKRGFIAEDKLANAFDVITHGSCQLELAKRSA</sequence>
<feature type="signal peptide" evidence="1">
    <location>
        <begin position="1"/>
        <end position="27"/>
    </location>
</feature>
<evidence type="ECO:0000256" key="1">
    <source>
        <dbReference type="SAM" id="SignalP"/>
    </source>
</evidence>
<keyword evidence="1" id="KW-0732">Signal</keyword>
<evidence type="ECO:0000313" key="2">
    <source>
        <dbReference type="EMBL" id="GGI81430.1"/>
    </source>
</evidence>
<evidence type="ECO:0008006" key="4">
    <source>
        <dbReference type="Google" id="ProtNLM"/>
    </source>
</evidence>
<reference evidence="2" key="1">
    <citation type="journal article" date="2014" name="Int. J. Syst. Evol. Microbiol.">
        <title>Complete genome sequence of Corynebacterium casei LMG S-19264T (=DSM 44701T), isolated from a smear-ripened cheese.</title>
        <authorList>
            <consortium name="US DOE Joint Genome Institute (JGI-PGF)"/>
            <person name="Walter F."/>
            <person name="Albersmeier A."/>
            <person name="Kalinowski J."/>
            <person name="Ruckert C."/>
        </authorList>
    </citation>
    <scope>NUCLEOTIDE SEQUENCE</scope>
    <source>
        <strain evidence="2">JCM 30804</strain>
    </source>
</reference>
<comment type="caution">
    <text evidence="2">The sequence shown here is derived from an EMBL/GenBank/DDBJ whole genome shotgun (WGS) entry which is preliminary data.</text>
</comment>
<dbReference type="RefSeq" id="WP_188920137.1">
    <property type="nucleotide sequence ID" value="NZ_BMPZ01000004.1"/>
</dbReference>
<dbReference type="Gene3D" id="3.40.30.10">
    <property type="entry name" value="Glutaredoxin"/>
    <property type="match status" value="1"/>
</dbReference>
<feature type="chain" id="PRO_5038047425" description="Thioredoxin domain-containing protein" evidence="1">
    <location>
        <begin position="28"/>
        <end position="169"/>
    </location>
</feature>
<dbReference type="SUPFAM" id="SSF52833">
    <property type="entry name" value="Thioredoxin-like"/>
    <property type="match status" value="1"/>
</dbReference>
<dbReference type="Proteomes" id="UP000613743">
    <property type="component" value="Unassembled WGS sequence"/>
</dbReference>
<dbReference type="AlphaFoldDB" id="A0A917JRS9"/>
<proteinExistence type="predicted"/>
<gene>
    <name evidence="2" type="ORF">GCM10009332_18470</name>
</gene>
<evidence type="ECO:0000313" key="3">
    <source>
        <dbReference type="Proteomes" id="UP000613743"/>
    </source>
</evidence>
<name>A0A917JRS9_9GAMM</name>
<dbReference type="InterPro" id="IPR036249">
    <property type="entry name" value="Thioredoxin-like_sf"/>
</dbReference>
<accession>A0A917JRS9</accession>
<dbReference type="EMBL" id="BMPZ01000004">
    <property type="protein sequence ID" value="GGI81430.1"/>
    <property type="molecule type" value="Genomic_DNA"/>
</dbReference>
<organism evidence="2 3">
    <name type="scientific">Shewanella gelidii</name>
    <dbReference type="NCBI Taxonomy" id="1642821"/>
    <lineage>
        <taxon>Bacteria</taxon>
        <taxon>Pseudomonadati</taxon>
        <taxon>Pseudomonadota</taxon>
        <taxon>Gammaproteobacteria</taxon>
        <taxon>Alteromonadales</taxon>
        <taxon>Shewanellaceae</taxon>
        <taxon>Shewanella</taxon>
    </lineage>
</organism>
<protein>
    <recommendedName>
        <fullName evidence="4">Thioredoxin domain-containing protein</fullName>
    </recommendedName>
</protein>
<reference evidence="2" key="2">
    <citation type="submission" date="2020-09" db="EMBL/GenBank/DDBJ databases">
        <authorList>
            <person name="Sun Q."/>
            <person name="Ohkuma M."/>
        </authorList>
    </citation>
    <scope>NUCLEOTIDE SEQUENCE</scope>
    <source>
        <strain evidence="2">JCM 30804</strain>
    </source>
</reference>
<keyword evidence="3" id="KW-1185">Reference proteome</keyword>